<reference evidence="1 2" key="1">
    <citation type="submission" date="2018-03" db="EMBL/GenBank/DDBJ databases">
        <title>Ahniella affigens gen. nov., sp. nov., a gammaproteobacterium isolated from sandy soil near a stream.</title>
        <authorList>
            <person name="Ko Y."/>
            <person name="Kim J.-H."/>
        </authorList>
    </citation>
    <scope>NUCLEOTIDE SEQUENCE [LARGE SCALE GENOMIC DNA]</scope>
    <source>
        <strain evidence="1 2">D13</strain>
    </source>
</reference>
<organism evidence="1 2">
    <name type="scientific">Ahniella affigens</name>
    <dbReference type="NCBI Taxonomy" id="2021234"/>
    <lineage>
        <taxon>Bacteria</taxon>
        <taxon>Pseudomonadati</taxon>
        <taxon>Pseudomonadota</taxon>
        <taxon>Gammaproteobacteria</taxon>
        <taxon>Lysobacterales</taxon>
        <taxon>Rhodanobacteraceae</taxon>
        <taxon>Ahniella</taxon>
    </lineage>
</organism>
<proteinExistence type="predicted"/>
<name>A0A2P1PRG0_9GAMM</name>
<dbReference type="AlphaFoldDB" id="A0A2P1PRG0"/>
<accession>A0A2P1PRG0</accession>
<evidence type="ECO:0000313" key="1">
    <source>
        <dbReference type="EMBL" id="AVP97437.1"/>
    </source>
</evidence>
<sequence>MAENQTLELPSTEELIATAAALREELDRERLSTLASGVPVNARVVTTNDLPIPESTLRAAADAVSRFTASPAGQKILALARSGQGFEPDASFNDKVDALKAEVVAELQDALSASAFSAFWEALAAHEPRSGSEDAVVQSVSIGVGLIVGVGVVLQGTIGIAVDPRQLGNIKETVAFFTGALDVGGIVAEIEGIVLGLSRSPPSEMSGPSLNVAVSVDVGVGVTVEASFVRSTDHERLSGVSIGVGAGAGGEIAIGFSNTWIIAWDGKPRVYQPRADNYMMIQSIRCNKTGGPPGADDLYFTFTVDDQVTYRYPSHGQLAMNSGDTWNAGRSIYFNQKVDVRLFDQDDGGGDDPRGSHTYTTSGFDYSKDVGDNGGSYTINAVLNPQPLVWTDRQRVNTVDSSVAAPALAVFGARLYCFWRATDSSQKIYMGYSTDGKVWTNGKRINEVDFTPDGPSAIAYGNQLFVFWRGGNDGAYWSTSDDGEGGTWDSGQRIGGASYGTASTPMPCVFKDTLYLFWNSTASSPNGNRIVFSAFNSSNRTWSTPAIINDRDGSSNRVAPCVFNNAVHLFFRNSGSGSDSAQIFHTYASSVASYTFGSANTINSGEKTRSGPAVNVAAGVHNGPEQLFVYFNSNDNAGNVIWTASASGSTWPQNTPISPYVATAIEFGAANFLHSQYLVWRGSDNVIYFCRSR</sequence>
<dbReference type="OrthoDB" id="4147030at2"/>
<dbReference type="SUPFAM" id="SSF75005">
    <property type="entry name" value="Arabinanase/levansucrase/invertase"/>
    <property type="match status" value="1"/>
</dbReference>
<dbReference type="InterPro" id="IPR023296">
    <property type="entry name" value="Glyco_hydro_beta-prop_sf"/>
</dbReference>
<evidence type="ECO:0000313" key="2">
    <source>
        <dbReference type="Proteomes" id="UP000241074"/>
    </source>
</evidence>
<keyword evidence="2" id="KW-1185">Reference proteome</keyword>
<dbReference type="Proteomes" id="UP000241074">
    <property type="component" value="Chromosome"/>
</dbReference>
<gene>
    <name evidence="1" type="ORF">C7S18_09615</name>
</gene>
<reference evidence="1 2" key="2">
    <citation type="submission" date="2018-03" db="EMBL/GenBank/DDBJ databases">
        <authorList>
            <person name="Keele B.F."/>
        </authorList>
    </citation>
    <scope>NUCLEOTIDE SEQUENCE [LARGE SCALE GENOMIC DNA]</scope>
    <source>
        <strain evidence="1 2">D13</strain>
    </source>
</reference>
<protein>
    <submittedName>
        <fullName evidence="1">Uncharacterized protein</fullName>
    </submittedName>
</protein>
<dbReference type="RefSeq" id="WP_106891361.1">
    <property type="nucleotide sequence ID" value="NZ_CP027860.1"/>
</dbReference>
<dbReference type="EMBL" id="CP027860">
    <property type="protein sequence ID" value="AVP97437.1"/>
    <property type="molecule type" value="Genomic_DNA"/>
</dbReference>
<dbReference type="KEGG" id="xba:C7S18_09615"/>